<comment type="caution">
    <text evidence="2">The sequence shown here is derived from an EMBL/GenBank/DDBJ whole genome shotgun (WGS) entry which is preliminary data.</text>
</comment>
<evidence type="ECO:0000313" key="2">
    <source>
        <dbReference type="EMBL" id="GAA4807546.1"/>
    </source>
</evidence>
<dbReference type="Gene3D" id="1.20.120.450">
    <property type="entry name" value="dinb family like domain"/>
    <property type="match status" value="1"/>
</dbReference>
<keyword evidence="3" id="KW-1185">Reference proteome</keyword>
<dbReference type="Pfam" id="PF12867">
    <property type="entry name" value="DinB_2"/>
    <property type="match status" value="1"/>
</dbReference>
<accession>A0ABP9CDH1</accession>
<evidence type="ECO:0000313" key="3">
    <source>
        <dbReference type="Proteomes" id="UP001501411"/>
    </source>
</evidence>
<evidence type="ECO:0000259" key="1">
    <source>
        <dbReference type="Pfam" id="PF12867"/>
    </source>
</evidence>
<organism evidence="2 3">
    <name type="scientific">Olivibacter ginsenosidimutans</name>
    <dbReference type="NCBI Taxonomy" id="1176537"/>
    <lineage>
        <taxon>Bacteria</taxon>
        <taxon>Pseudomonadati</taxon>
        <taxon>Bacteroidota</taxon>
        <taxon>Sphingobacteriia</taxon>
        <taxon>Sphingobacteriales</taxon>
        <taxon>Sphingobacteriaceae</taxon>
        <taxon>Olivibacter</taxon>
    </lineage>
</organism>
<dbReference type="Proteomes" id="UP001501411">
    <property type="component" value="Unassembled WGS sequence"/>
</dbReference>
<reference evidence="3" key="1">
    <citation type="journal article" date="2019" name="Int. J. Syst. Evol. Microbiol.">
        <title>The Global Catalogue of Microorganisms (GCM) 10K type strain sequencing project: providing services to taxonomists for standard genome sequencing and annotation.</title>
        <authorList>
            <consortium name="The Broad Institute Genomics Platform"/>
            <consortium name="The Broad Institute Genome Sequencing Center for Infectious Disease"/>
            <person name="Wu L."/>
            <person name="Ma J."/>
        </authorList>
    </citation>
    <scope>NUCLEOTIDE SEQUENCE [LARGE SCALE GENOMIC DNA]</scope>
    <source>
        <strain evidence="3">JCM 18200</strain>
    </source>
</reference>
<dbReference type="InterPro" id="IPR024775">
    <property type="entry name" value="DinB-like"/>
</dbReference>
<proteinExistence type="predicted"/>
<dbReference type="RefSeq" id="WP_345235058.1">
    <property type="nucleotide sequence ID" value="NZ_BAABIQ010000044.1"/>
</dbReference>
<sequence>MDKNQTLEVWMRGPVEDVPPLLQPVAHALMQVSEDLSHYTVGLQEQLLWVKPLGMASVGFHLQHIVGVIDRMFAYAANQLLSEEQFAYLANEGKPHASLTLRELIKAVAQKTAWAVNQLRTINESQLTEIRYLGRKRIPTTYIGLLFHAAEHSQRHVGQLLVTIKVVLAPNAF</sequence>
<dbReference type="SUPFAM" id="SSF109854">
    <property type="entry name" value="DinB/YfiT-like putative metalloenzymes"/>
    <property type="match status" value="1"/>
</dbReference>
<feature type="domain" description="DinB-like" evidence="1">
    <location>
        <begin position="34"/>
        <end position="160"/>
    </location>
</feature>
<name>A0ABP9CDH1_9SPHI</name>
<dbReference type="InterPro" id="IPR034660">
    <property type="entry name" value="DinB/YfiT-like"/>
</dbReference>
<gene>
    <name evidence="2" type="ORF">GCM10023231_40950</name>
</gene>
<protein>
    <recommendedName>
        <fullName evidence="1">DinB-like domain-containing protein</fullName>
    </recommendedName>
</protein>
<dbReference type="EMBL" id="BAABIQ010000044">
    <property type="protein sequence ID" value="GAA4807546.1"/>
    <property type="molecule type" value="Genomic_DNA"/>
</dbReference>